<evidence type="ECO:0000313" key="9">
    <source>
        <dbReference type="EMBL" id="KAG2225165.1"/>
    </source>
</evidence>
<dbReference type="PANTHER" id="PTHR23502:SF51">
    <property type="entry name" value="QUINIDINE RESISTANCE PROTEIN 1-RELATED"/>
    <property type="match status" value="1"/>
</dbReference>
<keyword evidence="4 7" id="KW-1133">Transmembrane helix</keyword>
<feature type="transmembrane region" description="Helical" evidence="7">
    <location>
        <begin position="211"/>
        <end position="230"/>
    </location>
</feature>
<keyword evidence="5 7" id="KW-0472">Membrane</keyword>
<dbReference type="PROSITE" id="PS50850">
    <property type="entry name" value="MFS"/>
    <property type="match status" value="1"/>
</dbReference>
<feature type="region of interest" description="Disordered" evidence="6">
    <location>
        <begin position="94"/>
        <end position="117"/>
    </location>
</feature>
<dbReference type="SUPFAM" id="SSF103473">
    <property type="entry name" value="MFS general substrate transporter"/>
    <property type="match status" value="1"/>
</dbReference>
<keyword evidence="3 7" id="KW-0812">Transmembrane</keyword>
<feature type="transmembrane region" description="Helical" evidence="7">
    <location>
        <begin position="578"/>
        <end position="597"/>
    </location>
</feature>
<sequence length="619" mass="69820">MSQKQQQTHHRSSSAPCASHFHRQNSVRTLVTSNDDSATIMSRKSSKDTNSIDDNASTIVNENGYLSRSGSKRSQKRLTDWQGVTTINLFNEKYGSTDNTTRHNNNSSNDDDDIERRSDITIQQEIKKTNDEPYSIFSKWKKRWIVLLASIAAFFAPFSVNSYFPAMNTVELDLNITAQQVNLSVTVFMIWQALSPSFWSSLADTRGRRPVYIATLFIYILACVGLALVPNYTLLLVFRMLQAFGASSVIAIGAGTIADVTHPAERGGYIGWYSLGWNLGPVVGPAVGGVVSQYMGWRWIFWFLAIFGGAHWILLGFCLPETLRSLVGNGSGYANPTPTQWWNHRKEKKKFKKQQQEQSDDEKQPIAPIKSTKPKQSWIQWLLGPLQPLLYAKEKDILILLVYYSVQYAACYAVTTSIPILFSKLYNLNEMMLGLSYFPNGFGCIVGSIVQGKILNRDYIRMKRRFSIFPVTEPSDLDLPIEHARMRTVWIHSLIFNVLLIVYGWCLYVKTHIGIALAIQFVLGFTSQAIFNAIQTLLVDLYPTRSASITASNNIFRCLAGAGATTVVLPALELVDAGWTFTIASAILLISRIPLFFELKHGSRWRRERAERLAMQQQN</sequence>
<feature type="transmembrane region" description="Helical" evidence="7">
    <location>
        <begin position="555"/>
        <end position="572"/>
    </location>
</feature>
<evidence type="ECO:0000256" key="1">
    <source>
        <dbReference type="ARBA" id="ARBA00004141"/>
    </source>
</evidence>
<feature type="compositionally biased region" description="Polar residues" evidence="6">
    <location>
        <begin position="26"/>
        <end position="56"/>
    </location>
</feature>
<reference evidence="9 10" key="1">
    <citation type="submission" date="2020-12" db="EMBL/GenBank/DDBJ databases">
        <title>Metabolic potential, ecology and presence of endohyphal bacteria is reflected in genomic diversity of Mucoromycotina.</title>
        <authorList>
            <person name="Muszewska A."/>
            <person name="Okrasinska A."/>
            <person name="Steczkiewicz K."/>
            <person name="Drgas O."/>
            <person name="Orlowska M."/>
            <person name="Perlinska-Lenart U."/>
            <person name="Aleksandrzak-Piekarczyk T."/>
            <person name="Szatraj K."/>
            <person name="Zielenkiewicz U."/>
            <person name="Pilsyk S."/>
            <person name="Malc E."/>
            <person name="Mieczkowski P."/>
            <person name="Kruszewska J.S."/>
            <person name="Biernat P."/>
            <person name="Pawlowska J."/>
        </authorList>
    </citation>
    <scope>NUCLEOTIDE SEQUENCE [LARGE SCALE GENOMIC DNA]</scope>
    <source>
        <strain evidence="9 10">CBS 142.35</strain>
    </source>
</reference>
<accession>A0A8H7SAM4</accession>
<dbReference type="InterPro" id="IPR011701">
    <property type="entry name" value="MFS"/>
</dbReference>
<feature type="transmembrane region" description="Helical" evidence="7">
    <location>
        <begin position="176"/>
        <end position="199"/>
    </location>
</feature>
<evidence type="ECO:0000256" key="7">
    <source>
        <dbReference type="SAM" id="Phobius"/>
    </source>
</evidence>
<feature type="region of interest" description="Disordered" evidence="6">
    <location>
        <begin position="1"/>
        <end position="56"/>
    </location>
</feature>
<dbReference type="GO" id="GO:0022857">
    <property type="term" value="F:transmembrane transporter activity"/>
    <property type="evidence" value="ECO:0007669"/>
    <property type="project" value="InterPro"/>
</dbReference>
<feature type="transmembrane region" description="Helical" evidence="7">
    <location>
        <begin position="513"/>
        <end position="534"/>
    </location>
</feature>
<dbReference type="OrthoDB" id="440553at2759"/>
<feature type="transmembrane region" description="Helical" evidence="7">
    <location>
        <begin position="236"/>
        <end position="258"/>
    </location>
</feature>
<dbReference type="Gene3D" id="1.20.1720.10">
    <property type="entry name" value="Multidrug resistance protein D"/>
    <property type="match status" value="1"/>
</dbReference>
<dbReference type="PANTHER" id="PTHR23502">
    <property type="entry name" value="MAJOR FACILITATOR SUPERFAMILY"/>
    <property type="match status" value="1"/>
</dbReference>
<feature type="compositionally biased region" description="Basic residues" evidence="6">
    <location>
        <begin position="343"/>
        <end position="353"/>
    </location>
</feature>
<organism evidence="9 10">
    <name type="scientific">Circinella minor</name>
    <dbReference type="NCBI Taxonomy" id="1195481"/>
    <lineage>
        <taxon>Eukaryota</taxon>
        <taxon>Fungi</taxon>
        <taxon>Fungi incertae sedis</taxon>
        <taxon>Mucoromycota</taxon>
        <taxon>Mucoromycotina</taxon>
        <taxon>Mucoromycetes</taxon>
        <taxon>Mucorales</taxon>
        <taxon>Lichtheimiaceae</taxon>
        <taxon>Circinella</taxon>
    </lineage>
</organism>
<protein>
    <recommendedName>
        <fullName evidence="8">Major facilitator superfamily (MFS) profile domain-containing protein</fullName>
    </recommendedName>
</protein>
<evidence type="ECO:0000256" key="4">
    <source>
        <dbReference type="ARBA" id="ARBA00022989"/>
    </source>
</evidence>
<dbReference type="EMBL" id="JAEPRB010000031">
    <property type="protein sequence ID" value="KAG2225165.1"/>
    <property type="molecule type" value="Genomic_DNA"/>
</dbReference>
<name>A0A8H7SAM4_9FUNG</name>
<comment type="caution">
    <text evidence="9">The sequence shown here is derived from an EMBL/GenBank/DDBJ whole genome shotgun (WGS) entry which is preliminary data.</text>
</comment>
<feature type="transmembrane region" description="Helical" evidence="7">
    <location>
        <begin position="397"/>
        <end position="422"/>
    </location>
</feature>
<dbReference type="GO" id="GO:0005886">
    <property type="term" value="C:plasma membrane"/>
    <property type="evidence" value="ECO:0007669"/>
    <property type="project" value="TreeGrafter"/>
</dbReference>
<evidence type="ECO:0000259" key="8">
    <source>
        <dbReference type="PROSITE" id="PS50850"/>
    </source>
</evidence>
<feature type="compositionally biased region" description="Low complexity" evidence="6">
    <location>
        <begin position="96"/>
        <end position="108"/>
    </location>
</feature>
<dbReference type="AlphaFoldDB" id="A0A8H7SAM4"/>
<feature type="domain" description="Major facilitator superfamily (MFS) profile" evidence="8">
    <location>
        <begin position="145"/>
        <end position="603"/>
    </location>
</feature>
<feature type="transmembrane region" description="Helical" evidence="7">
    <location>
        <begin position="144"/>
        <end position="164"/>
    </location>
</feature>
<dbReference type="CDD" id="cd17323">
    <property type="entry name" value="MFS_Tpo1_MDR_like"/>
    <property type="match status" value="1"/>
</dbReference>
<gene>
    <name evidence="9" type="ORF">INT45_009494</name>
</gene>
<feature type="transmembrane region" description="Helical" evidence="7">
    <location>
        <begin position="434"/>
        <end position="455"/>
    </location>
</feature>
<dbReference type="InterPro" id="IPR020846">
    <property type="entry name" value="MFS_dom"/>
</dbReference>
<feature type="transmembrane region" description="Helical" evidence="7">
    <location>
        <begin position="299"/>
        <end position="319"/>
    </location>
</feature>
<comment type="subcellular location">
    <subcellularLocation>
        <location evidence="1">Membrane</location>
        <topology evidence="1">Multi-pass membrane protein</topology>
    </subcellularLocation>
</comment>
<proteinExistence type="predicted"/>
<evidence type="ECO:0000256" key="5">
    <source>
        <dbReference type="ARBA" id="ARBA00023136"/>
    </source>
</evidence>
<dbReference type="FunFam" id="1.20.1720.10:FF:000009">
    <property type="entry name" value="MFS multidrug transporter"/>
    <property type="match status" value="1"/>
</dbReference>
<evidence type="ECO:0000313" key="10">
    <source>
        <dbReference type="Proteomes" id="UP000646827"/>
    </source>
</evidence>
<dbReference type="Proteomes" id="UP000646827">
    <property type="component" value="Unassembled WGS sequence"/>
</dbReference>
<keyword evidence="10" id="KW-1185">Reference proteome</keyword>
<feature type="region of interest" description="Disordered" evidence="6">
    <location>
        <begin position="338"/>
        <end position="368"/>
    </location>
</feature>
<dbReference type="Pfam" id="PF07690">
    <property type="entry name" value="MFS_1"/>
    <property type="match status" value="1"/>
</dbReference>
<feature type="transmembrane region" description="Helical" evidence="7">
    <location>
        <begin position="489"/>
        <end position="507"/>
    </location>
</feature>
<dbReference type="Gene3D" id="1.20.1250.20">
    <property type="entry name" value="MFS general substrate transporter like domains"/>
    <property type="match status" value="1"/>
</dbReference>
<feature type="transmembrane region" description="Helical" evidence="7">
    <location>
        <begin position="270"/>
        <end position="287"/>
    </location>
</feature>
<keyword evidence="2" id="KW-0813">Transport</keyword>
<evidence type="ECO:0000256" key="2">
    <source>
        <dbReference type="ARBA" id="ARBA00022448"/>
    </source>
</evidence>
<evidence type="ECO:0000256" key="3">
    <source>
        <dbReference type="ARBA" id="ARBA00022692"/>
    </source>
</evidence>
<dbReference type="InterPro" id="IPR036259">
    <property type="entry name" value="MFS_trans_sf"/>
</dbReference>
<evidence type="ECO:0000256" key="6">
    <source>
        <dbReference type="SAM" id="MobiDB-lite"/>
    </source>
</evidence>